<evidence type="ECO:0000256" key="7">
    <source>
        <dbReference type="PIRSR" id="PIRSR005536-2"/>
    </source>
</evidence>
<evidence type="ECO:0000259" key="9">
    <source>
        <dbReference type="Pfam" id="PF16874"/>
    </source>
</evidence>
<dbReference type="FunFam" id="3.20.20.70:FF:000118">
    <property type="entry name" value="Alpha-galactosidase"/>
    <property type="match status" value="1"/>
</dbReference>
<dbReference type="Gene3D" id="2.60.40.1180">
    <property type="entry name" value="Golgi alpha-mannosidase II"/>
    <property type="match status" value="1"/>
</dbReference>
<dbReference type="SUPFAM" id="SSF51445">
    <property type="entry name" value="(Trans)glycosidases"/>
    <property type="match status" value="1"/>
</dbReference>
<evidence type="ECO:0000313" key="12">
    <source>
        <dbReference type="Proteomes" id="UP000662857"/>
    </source>
</evidence>
<evidence type="ECO:0000259" key="10">
    <source>
        <dbReference type="Pfam" id="PF16875"/>
    </source>
</evidence>
<keyword evidence="3 5" id="KW-0378">Hydrolase</keyword>
<dbReference type="AlphaFoldDB" id="A0A895YMR3"/>
<dbReference type="PRINTS" id="PR00743">
    <property type="entry name" value="GLHYDRLASE36"/>
</dbReference>
<feature type="binding site" evidence="7">
    <location>
        <begin position="337"/>
        <end position="338"/>
    </location>
    <ligand>
        <name>substrate</name>
    </ligand>
</feature>
<accession>A0A895YMR3</accession>
<feature type="domain" description="Glycosyl hydrolase family 36 C-terminal" evidence="9">
    <location>
        <begin position="618"/>
        <end position="694"/>
    </location>
</feature>
<dbReference type="PANTHER" id="PTHR43053:SF3">
    <property type="entry name" value="ALPHA-GALACTOSIDASE C-RELATED"/>
    <property type="match status" value="1"/>
</dbReference>
<dbReference type="InterPro" id="IPR002252">
    <property type="entry name" value="Glyco_hydro_36"/>
</dbReference>
<feature type="binding site" evidence="7">
    <location>
        <begin position="447"/>
        <end position="451"/>
    </location>
    <ligand>
        <name>substrate</name>
    </ligand>
</feature>
<evidence type="ECO:0000256" key="8">
    <source>
        <dbReference type="SAM" id="MobiDB-lite"/>
    </source>
</evidence>
<dbReference type="CDD" id="cd14791">
    <property type="entry name" value="GH36"/>
    <property type="match status" value="1"/>
</dbReference>
<keyword evidence="12" id="KW-1185">Reference proteome</keyword>
<dbReference type="Pfam" id="PF16875">
    <property type="entry name" value="Glyco_hydro_36N"/>
    <property type="match status" value="1"/>
</dbReference>
<evidence type="ECO:0000256" key="6">
    <source>
        <dbReference type="PIRSR" id="PIRSR005536-1"/>
    </source>
</evidence>
<sequence length="698" mass="77514">MVGFDPPTRTFLLTTPTTAYALRLVDGPGGVLPRHIYWGPRLGLADAAALPTWPDAKDDVLGVELPTESGQQFGPSGLQVRFDPTTSAVEWRAGEHTIEAGHLRITLTDRHYPLAVTLHYRVHPDTDVIERWTELHHTGAGATPITVDRADSAHWTLPVRPDYRLSQVGGEWSAEFQLHRDPLPIGETTVAGRRGTTRHQNNPWLMVDDGHATETTGEVWSTVLAWSGTFRLTAWRTLGGQVSIGGGAGHDGVSIRLEPGERWHTPTLAGLYTPEGFGATSRAWHAYALAHVVPHPDELRPVLYNSWEGTWFDVDEANQRELATIAAELGVEMYVVDDGWFGRRLSDNAALGDWWPNPDRFPNGLTPLIDHVHQLGMRFGLWVEPEMVNPDSDLYRAHPDWVLHQPHRHRTELRQQLVLNFADPRVAQWAHGWLDRLLADHEIDFLKWDMNRAFTEAGWPGADDPQRLWFDHTRALYALIDRLRADHPGVRIETCASGGGRYDLGILARTDQAWASDNTDPVDRIAIQHGCGQVYPALTMGAWASESPNPLTRREAPLRFRFHVAMAGALGISGALREWSAAERAEAAELVALYRQIRPVVQQGELYRLTPARVEGTTAVQYLSRDGAEAVVLAWRPIARFAQPDPPVRLAGLAAAGEYELVGTGERRRGAVLAHHGLPLGLPAGDHASVVHRLRRVG</sequence>
<feature type="domain" description="Glycosyl hydrolase family 36 N-terminal" evidence="10">
    <location>
        <begin position="32"/>
        <end position="258"/>
    </location>
</feature>
<proteinExistence type="inferred from homology"/>
<feature type="binding site" evidence="7">
    <location>
        <position position="517"/>
    </location>
    <ligand>
        <name>substrate</name>
    </ligand>
</feature>
<dbReference type="PIRSF" id="PIRSF005536">
    <property type="entry name" value="Agal"/>
    <property type="match status" value="1"/>
</dbReference>
<dbReference type="InterPro" id="IPR017853">
    <property type="entry name" value="GH"/>
</dbReference>
<dbReference type="InterPro" id="IPR031704">
    <property type="entry name" value="Glyco_hydro_36_N"/>
</dbReference>
<comment type="catalytic activity">
    <reaction evidence="1 5">
        <text>Hydrolysis of terminal, non-reducing alpha-D-galactose residues in alpha-D-galactosides, including galactose oligosaccharides, galactomannans and galactolipids.</text>
        <dbReference type="EC" id="3.2.1.22"/>
    </reaction>
</comment>
<feature type="active site" description="Proton donor" evidence="6">
    <location>
        <position position="517"/>
    </location>
</feature>
<dbReference type="Pfam" id="PF16874">
    <property type="entry name" value="Glyco_hydro_36C"/>
    <property type="match status" value="1"/>
</dbReference>
<dbReference type="InterPro" id="IPR013780">
    <property type="entry name" value="Glyco_hydro_b"/>
</dbReference>
<dbReference type="PANTHER" id="PTHR43053">
    <property type="entry name" value="GLYCOSIDASE FAMILY 31"/>
    <property type="match status" value="1"/>
</dbReference>
<dbReference type="Gene3D" id="2.70.98.60">
    <property type="entry name" value="alpha-galactosidase from lactobacil brevis"/>
    <property type="match status" value="1"/>
</dbReference>
<dbReference type="EMBL" id="CP070499">
    <property type="protein sequence ID" value="QSB17255.1"/>
    <property type="molecule type" value="Genomic_DNA"/>
</dbReference>
<evidence type="ECO:0000256" key="4">
    <source>
        <dbReference type="ARBA" id="ARBA00023295"/>
    </source>
</evidence>
<dbReference type="EC" id="3.2.1.22" evidence="2 5"/>
<dbReference type="InterPro" id="IPR038417">
    <property type="entry name" value="Alpga-gal_N_sf"/>
</dbReference>
<evidence type="ECO:0000256" key="5">
    <source>
        <dbReference type="PIRNR" id="PIRNR005536"/>
    </source>
</evidence>
<dbReference type="GO" id="GO:0004557">
    <property type="term" value="F:alpha-galactosidase activity"/>
    <property type="evidence" value="ECO:0007669"/>
    <property type="project" value="UniProtKB-UniRule"/>
</dbReference>
<dbReference type="GO" id="GO:0016052">
    <property type="term" value="P:carbohydrate catabolic process"/>
    <property type="evidence" value="ECO:0007669"/>
    <property type="project" value="InterPro"/>
</dbReference>
<dbReference type="InterPro" id="IPR050985">
    <property type="entry name" value="Alpha-glycosidase_related"/>
</dbReference>
<organism evidence="11 12">
    <name type="scientific">Natronosporangium hydrolyticum</name>
    <dbReference type="NCBI Taxonomy" id="2811111"/>
    <lineage>
        <taxon>Bacteria</taxon>
        <taxon>Bacillati</taxon>
        <taxon>Actinomycetota</taxon>
        <taxon>Actinomycetes</taxon>
        <taxon>Micromonosporales</taxon>
        <taxon>Micromonosporaceae</taxon>
        <taxon>Natronosporangium</taxon>
    </lineage>
</organism>
<evidence type="ECO:0000256" key="3">
    <source>
        <dbReference type="ARBA" id="ARBA00022801"/>
    </source>
</evidence>
<name>A0A895YMR3_9ACTN</name>
<dbReference type="Proteomes" id="UP000662857">
    <property type="component" value="Chromosome"/>
</dbReference>
<evidence type="ECO:0000256" key="1">
    <source>
        <dbReference type="ARBA" id="ARBA00001255"/>
    </source>
</evidence>
<keyword evidence="4 5" id="KW-0326">Glycosidase</keyword>
<evidence type="ECO:0000256" key="2">
    <source>
        <dbReference type="ARBA" id="ARBA00012755"/>
    </source>
</evidence>
<gene>
    <name evidence="11" type="ORF">JQS43_11700</name>
</gene>
<feature type="region of interest" description="Disordered" evidence="8">
    <location>
        <begin position="187"/>
        <end position="208"/>
    </location>
</feature>
<dbReference type="Pfam" id="PF02065">
    <property type="entry name" value="Melibiase"/>
    <property type="match status" value="1"/>
</dbReference>
<dbReference type="InterPro" id="IPR013785">
    <property type="entry name" value="Aldolase_TIM"/>
</dbReference>
<reference evidence="11" key="1">
    <citation type="submission" date="2021-02" db="EMBL/GenBank/DDBJ databases">
        <title>Natrosporangium hydrolyticum gen. nov., sp. nov, a haloalkaliphilic actinobacterium from a soda solonchak soil.</title>
        <authorList>
            <person name="Sorokin D.Y."/>
            <person name="Khijniak T.V."/>
            <person name="Zakharycheva A.P."/>
            <person name="Boueva O.V."/>
            <person name="Ariskina E.V."/>
            <person name="Hahnke R.L."/>
            <person name="Bunk B."/>
            <person name="Sproer C."/>
            <person name="Schumann P."/>
            <person name="Evtushenko L.I."/>
            <person name="Kublanov I.V."/>
        </authorList>
    </citation>
    <scope>NUCLEOTIDE SEQUENCE</scope>
    <source>
        <strain evidence="11">DSM 106523</strain>
    </source>
</reference>
<dbReference type="Gene3D" id="3.20.20.70">
    <property type="entry name" value="Aldolase class I"/>
    <property type="match status" value="1"/>
</dbReference>
<comment type="similarity">
    <text evidence="5">Belongs to the glycosyl hydrolase.</text>
</comment>
<feature type="active site" description="Nucleophile" evidence="6">
    <location>
        <position position="449"/>
    </location>
</feature>
<evidence type="ECO:0000313" key="11">
    <source>
        <dbReference type="EMBL" id="QSB17255.1"/>
    </source>
</evidence>
<feature type="binding site" evidence="7">
    <location>
        <position position="414"/>
    </location>
    <ligand>
        <name>substrate</name>
    </ligand>
</feature>
<protein>
    <recommendedName>
        <fullName evidence="2 5">Alpha-galactosidase</fullName>
        <ecNumber evidence="2 5">3.2.1.22</ecNumber>
    </recommendedName>
</protein>
<dbReference type="InterPro" id="IPR031705">
    <property type="entry name" value="Glyco_hydro_36_C"/>
</dbReference>
<feature type="binding site" evidence="7">
    <location>
        <position position="172"/>
    </location>
    <ligand>
        <name>substrate</name>
    </ligand>
</feature>
<dbReference type="KEGG" id="nhy:JQS43_11700"/>
<feature type="binding site" evidence="7">
    <location>
        <position position="495"/>
    </location>
    <ligand>
        <name>substrate</name>
    </ligand>
</feature>